<proteinExistence type="inferred from homology"/>
<dbReference type="FunFam" id="3.40.140.70:FF:000001">
    <property type="entry name" value="Ubiquitin-like modifier-activating enzyme atg7"/>
    <property type="match status" value="1"/>
</dbReference>
<evidence type="ECO:0000313" key="12">
    <source>
        <dbReference type="Proteomes" id="UP000191522"/>
    </source>
</evidence>
<dbReference type="GO" id="GO:0000422">
    <property type="term" value="P:autophagy of mitochondrion"/>
    <property type="evidence" value="ECO:0007669"/>
    <property type="project" value="TreeGrafter"/>
</dbReference>
<comment type="caution">
    <text evidence="11">The sequence shown here is derived from an EMBL/GenBank/DDBJ whole genome shotgun (WGS) entry which is preliminary data.</text>
</comment>
<dbReference type="Pfam" id="PF16420">
    <property type="entry name" value="ATG7_N"/>
    <property type="match status" value="1"/>
</dbReference>
<dbReference type="GO" id="GO:0006995">
    <property type="term" value="P:cellular response to nitrogen starvation"/>
    <property type="evidence" value="ECO:0007669"/>
    <property type="project" value="TreeGrafter"/>
</dbReference>
<comment type="similarity">
    <text evidence="1 8">Belongs to the ATG7 family.</text>
</comment>
<dbReference type="Gene3D" id="3.40.50.720">
    <property type="entry name" value="NAD(P)-binding Rossmann-like Domain"/>
    <property type="match status" value="1"/>
</dbReference>
<dbReference type="GO" id="GO:0015031">
    <property type="term" value="P:protein transport"/>
    <property type="evidence" value="ECO:0007669"/>
    <property type="project" value="UniProtKB-UniRule"/>
</dbReference>
<dbReference type="EMBL" id="MDYL01000016">
    <property type="protein sequence ID" value="OQD73240.1"/>
    <property type="molecule type" value="Genomic_DNA"/>
</dbReference>
<dbReference type="InterPro" id="IPR042523">
    <property type="entry name" value="Atg7_N_2"/>
</dbReference>
<dbReference type="NCBIfam" id="TIGR01381">
    <property type="entry name" value="E1_like_apg7"/>
    <property type="match status" value="1"/>
</dbReference>
<evidence type="ECO:0000256" key="3">
    <source>
        <dbReference type="ARBA" id="ARBA00022448"/>
    </source>
</evidence>
<accession>A0A1V6P8B5</accession>
<comment type="subunit">
    <text evidence="8">Homodimer.</text>
</comment>
<comment type="subcellular location">
    <subcellularLocation>
        <location evidence="8">Cytoplasm</location>
    </subcellularLocation>
    <subcellularLocation>
        <location evidence="8">Preautophagosomal structure</location>
    </subcellularLocation>
</comment>
<evidence type="ECO:0000256" key="2">
    <source>
        <dbReference type="ARBA" id="ARBA00017647"/>
    </source>
</evidence>
<dbReference type="GO" id="GO:0032446">
    <property type="term" value="P:protein modification by small protein conjugation"/>
    <property type="evidence" value="ECO:0007669"/>
    <property type="project" value="TreeGrafter"/>
</dbReference>
<gene>
    <name evidence="11" type="ORF">PENDEC_c016G00586</name>
</gene>
<feature type="domain" description="THIF-type NAD/FAD binding fold" evidence="9">
    <location>
        <begin position="359"/>
        <end position="587"/>
    </location>
</feature>
<reference evidence="12" key="1">
    <citation type="journal article" date="2017" name="Nat. Microbiol.">
        <title>Global analysis of biosynthetic gene clusters reveals vast potential of secondary metabolite production in Penicillium species.</title>
        <authorList>
            <person name="Nielsen J.C."/>
            <person name="Grijseels S."/>
            <person name="Prigent S."/>
            <person name="Ji B."/>
            <person name="Dainat J."/>
            <person name="Nielsen K.F."/>
            <person name="Frisvad J.C."/>
            <person name="Workman M."/>
            <person name="Nielsen J."/>
        </authorList>
    </citation>
    <scope>NUCLEOTIDE SEQUENCE [LARGE SCALE GENOMIC DNA]</scope>
    <source>
        <strain evidence="12">IBT 11843</strain>
    </source>
</reference>
<feature type="active site" description="Glycyl thioester intermediate" evidence="7">
    <location>
        <position position="559"/>
    </location>
</feature>
<dbReference type="GO" id="GO:0019779">
    <property type="term" value="F:Atg8 activating enzyme activity"/>
    <property type="evidence" value="ECO:0007669"/>
    <property type="project" value="TreeGrafter"/>
</dbReference>
<dbReference type="InterPro" id="IPR006285">
    <property type="entry name" value="Atg7"/>
</dbReference>
<dbReference type="InterPro" id="IPR032197">
    <property type="entry name" value="Atg7_N"/>
</dbReference>
<name>A0A1V6P8B5_PENDC</name>
<dbReference type="InterPro" id="IPR035985">
    <property type="entry name" value="Ubiquitin-activating_enz"/>
</dbReference>
<dbReference type="AlphaFoldDB" id="A0A1V6P8B5"/>
<dbReference type="GO" id="GO:0019778">
    <property type="term" value="F:Atg12 activating enzyme activity"/>
    <property type="evidence" value="ECO:0007669"/>
    <property type="project" value="TreeGrafter"/>
</dbReference>
<keyword evidence="5 8" id="KW-0072">Autophagy</keyword>
<keyword evidence="3 8" id="KW-0813">Transport</keyword>
<organism evidence="11 12">
    <name type="scientific">Penicillium decumbens</name>
    <dbReference type="NCBI Taxonomy" id="69771"/>
    <lineage>
        <taxon>Eukaryota</taxon>
        <taxon>Fungi</taxon>
        <taxon>Dikarya</taxon>
        <taxon>Ascomycota</taxon>
        <taxon>Pezizomycotina</taxon>
        <taxon>Eurotiomycetes</taxon>
        <taxon>Eurotiomycetidae</taxon>
        <taxon>Eurotiales</taxon>
        <taxon>Aspergillaceae</taxon>
        <taxon>Penicillium</taxon>
    </lineage>
</organism>
<dbReference type="Proteomes" id="UP000191522">
    <property type="component" value="Unassembled WGS sequence"/>
</dbReference>
<dbReference type="GO" id="GO:0034727">
    <property type="term" value="P:piecemeal microautophagy of the nucleus"/>
    <property type="evidence" value="ECO:0007669"/>
    <property type="project" value="TreeGrafter"/>
</dbReference>
<evidence type="ECO:0000256" key="7">
    <source>
        <dbReference type="PIRSR" id="PIRSR606285-1"/>
    </source>
</evidence>
<sequence length="694" mass="76508">MQYTPFASDIELPFYTALASHKINHDKLDDSARSVLGLYEIRSTDAANASCRMQIHGNALTSSEAPANYYRAEGMIKNVNTIEDYRNMDKAQMIIQAGKTIWDAINDGTIFSCPSLLASFIILSFADLKKYRFYYWFGFPAIHSDPAWVPVDSAASTLESRQSENPDMPGAEYLSSRDSAALVDAVQTWSYGVDDRQRGFFLARKQPKTPDQSAHSNWQVASLSEYENGFFTGTPLEYRYVCFADPSNYENAPGWMLRNLLVLVKQRWGLDRVQILRYRDVQSKRDQGRSAVIRLESKSDPASSTTKAHQTVGQLPKITGWERNPTGKLSGRIVSLTEYMDPTRLADQSVDLNLKLMKWRISPTLDLEKIKHTKCLLLGAGTLGSYVARNLLGWGVKKITFVDSGTVSFSNPVRQPLFNFVDCLNGGAPKAYRAAQALTEIYPGVETAGHVLSVPMVGHPTVDEDATRADFEALQALIQEHDAIFLLMDTRESRWLPTVMGKAAGKIVMNAALGFDSYVVMRHGVTGTGAMPADLGCYFCNDVVAPANSVKDQTLDQQCTVTRPGVAAIASALLVELLVSVLQHPQGAGAPAPLKGSDERGDHPLGLVPHQIRGFLAKFENITVTGKSYTCCSACSEKVTAAYEEQGWEFVRRALSESGYVEELSGLKEVQEKAEAALADVEWEEASDNEAEIL</sequence>
<evidence type="ECO:0000256" key="5">
    <source>
        <dbReference type="ARBA" id="ARBA00023006"/>
    </source>
</evidence>
<keyword evidence="12" id="KW-1185">Reference proteome</keyword>
<dbReference type="GO" id="GO:0000045">
    <property type="term" value="P:autophagosome assembly"/>
    <property type="evidence" value="ECO:0007669"/>
    <property type="project" value="TreeGrafter"/>
</dbReference>
<evidence type="ECO:0000259" key="9">
    <source>
        <dbReference type="Pfam" id="PF00899"/>
    </source>
</evidence>
<keyword evidence="4 8" id="KW-0653">Protein transport</keyword>
<evidence type="ECO:0000259" key="10">
    <source>
        <dbReference type="Pfam" id="PF16420"/>
    </source>
</evidence>
<evidence type="ECO:0000313" key="11">
    <source>
        <dbReference type="EMBL" id="OQD73240.1"/>
    </source>
</evidence>
<evidence type="ECO:0000256" key="1">
    <source>
        <dbReference type="ARBA" id="ARBA00010931"/>
    </source>
</evidence>
<protein>
    <recommendedName>
        <fullName evidence="2 8">Ubiquitin-like modifier-activating enzyme ATG7</fullName>
    </recommendedName>
    <alternativeName>
        <fullName evidence="8">Autophagy-related protein 7</fullName>
    </alternativeName>
</protein>
<dbReference type="SUPFAM" id="SSF69572">
    <property type="entry name" value="Activating enzymes of the ubiquitin-like proteins"/>
    <property type="match status" value="1"/>
</dbReference>
<evidence type="ECO:0000256" key="4">
    <source>
        <dbReference type="ARBA" id="ARBA00022927"/>
    </source>
</evidence>
<dbReference type="Gene3D" id="3.40.140.100">
    <property type="entry name" value="Ubiquitin-like modifier-activating enzyme ATG7 C-terminal domain"/>
    <property type="match status" value="1"/>
</dbReference>
<dbReference type="InterPro" id="IPR045886">
    <property type="entry name" value="ThiF/MoeB/HesA"/>
</dbReference>
<evidence type="ECO:0000256" key="8">
    <source>
        <dbReference type="RuleBase" id="RU366022"/>
    </source>
</evidence>
<dbReference type="PANTHER" id="PTHR10953">
    <property type="entry name" value="UBIQUITIN-ACTIVATING ENZYME E1"/>
    <property type="match status" value="1"/>
</dbReference>
<dbReference type="OMA" id="RQIWDAI"/>
<dbReference type="InterPro" id="IPR042522">
    <property type="entry name" value="Atg7_N_1"/>
</dbReference>
<comment type="function">
    <text evidence="6">E1-like activating enzyme involved in the 2 ubiquitin-like systems required for cytoplasm to vacuole transport (Cvt) and autophagy. Activates ATG12 for its conjugation with ATG5 and ATG8 for its conjugation with phosphatidylethanolamine. Both systems are needed for the ATG8 association to Cvt vesicles and autophagosomes membranes. Autophagy is essential for maintenance of amino acid levels and protein synthesis under nitrogen starvation. Required for selective autophagic degradation of the nucleus (nucleophagy) as well as for mitophagy which contributes to regulate mitochondrial quantity and quality by eliminating the mitochondria to a basal level to fulfill cellular energy requirements and preventing excess ROS production. Plays a role in the regulation of filamentous growth and chronological longevity.</text>
</comment>
<dbReference type="OrthoDB" id="338614at2759"/>
<dbReference type="FunFam" id="3.40.50.720:FF:000243">
    <property type="entry name" value="Ubiquitin-like modifier-activating enzyme ATG7"/>
    <property type="match status" value="1"/>
</dbReference>
<dbReference type="PANTHER" id="PTHR10953:SF3">
    <property type="entry name" value="UBIQUITIN-LIKE MODIFIER-ACTIVATING ENZYME ATG7"/>
    <property type="match status" value="1"/>
</dbReference>
<dbReference type="Pfam" id="PF00899">
    <property type="entry name" value="ThiF"/>
    <property type="match status" value="1"/>
</dbReference>
<dbReference type="Gene3D" id="3.40.140.70">
    <property type="entry name" value="Ubiquitin-like modifier-activating enzyme ATG7 N-terminal domain"/>
    <property type="match status" value="1"/>
</dbReference>
<evidence type="ECO:0000256" key="6">
    <source>
        <dbReference type="ARBA" id="ARBA00024930"/>
    </source>
</evidence>
<feature type="domain" description="Ubiquitin-like modifier-activating enzyme Atg7 N-terminal" evidence="10">
    <location>
        <begin position="1"/>
        <end position="340"/>
    </location>
</feature>
<dbReference type="GO" id="GO:0000407">
    <property type="term" value="C:phagophore assembly site"/>
    <property type="evidence" value="ECO:0007669"/>
    <property type="project" value="UniProtKB-SubCell"/>
</dbReference>
<keyword evidence="8" id="KW-0833">Ubl conjugation pathway</keyword>
<dbReference type="STRING" id="69771.A0A1V6P8B5"/>
<keyword evidence="8" id="KW-0963">Cytoplasm</keyword>
<dbReference type="InterPro" id="IPR000594">
    <property type="entry name" value="ThiF_NAD_FAD-bd"/>
</dbReference>